<accession>A0ABW1YS30</accession>
<name>A0ABW1YS30_9GAMM</name>
<dbReference type="PANTHER" id="PTHR47829">
    <property type="entry name" value="HYDROLASE, PUTATIVE (AFU_ORTHOLOGUE AFUA_1G12880)-RELATED"/>
    <property type="match status" value="1"/>
</dbReference>
<dbReference type="InterPro" id="IPR002575">
    <property type="entry name" value="Aminoglycoside_PTrfase"/>
</dbReference>
<dbReference type="CDD" id="cd05154">
    <property type="entry name" value="ACAD10_11_N-like"/>
    <property type="match status" value="1"/>
</dbReference>
<proteinExistence type="predicted"/>
<protein>
    <submittedName>
        <fullName evidence="2">Phosphotransferase family protein</fullName>
    </submittedName>
</protein>
<dbReference type="EMBL" id="JBHSVR010000001">
    <property type="protein sequence ID" value="MFC6635168.1"/>
    <property type="molecule type" value="Genomic_DNA"/>
</dbReference>
<keyword evidence="3" id="KW-1185">Reference proteome</keyword>
<organism evidence="2 3">
    <name type="scientific">Microbulbifer taiwanensis</name>
    <dbReference type="NCBI Taxonomy" id="986746"/>
    <lineage>
        <taxon>Bacteria</taxon>
        <taxon>Pseudomonadati</taxon>
        <taxon>Pseudomonadota</taxon>
        <taxon>Gammaproteobacteria</taxon>
        <taxon>Cellvibrionales</taxon>
        <taxon>Microbulbiferaceae</taxon>
        <taxon>Microbulbifer</taxon>
    </lineage>
</organism>
<gene>
    <name evidence="2" type="ORF">ACFQBM_17905</name>
</gene>
<dbReference type="RefSeq" id="WP_193194285.1">
    <property type="nucleotide sequence ID" value="NZ_JACZFR010000057.1"/>
</dbReference>
<dbReference type="InterPro" id="IPR011009">
    <property type="entry name" value="Kinase-like_dom_sf"/>
</dbReference>
<dbReference type="Gene3D" id="3.90.1200.10">
    <property type="match status" value="1"/>
</dbReference>
<dbReference type="PANTHER" id="PTHR47829:SF3">
    <property type="entry name" value="AMINOGLYCOSIDE PHOSPHOTRANSFERASE DOMAIN-CONTAINING PROTEIN"/>
    <property type="match status" value="1"/>
</dbReference>
<sequence length="352" mass="39500">MTEEMISDKQASVEQLPMGRLEKYLAAHIEGFRGPLKVDKFSGGQSNPTFKLQAASGTYVLRRQPPGKLLKSAHAVDREFRVMRALADTDVPVPRVLHLCEDRDLIGSMFYVMEYCDGRIFWDAALPELDNSQRGALYEEMNRVLAALHSIDPKAVGLTDYGKPGNYFERQFERWRGQYRASELNPIAAMDKLIDWLADALPEDDGRVALVHGDYRLDNIMFHPQESRAIALLDWELSTLGHPFADLAYQCMQLRMPAGAGNISGLMGVDRGALGIPSEREYVARYCERMGIERIDHWPFHLAFSFFRLGAIVQGVAKRAQDGNASSKSAAKLGAFVEPLALMALDVIEKEY</sequence>
<reference evidence="3" key="1">
    <citation type="journal article" date="2019" name="Int. J. Syst. Evol. Microbiol.">
        <title>The Global Catalogue of Microorganisms (GCM) 10K type strain sequencing project: providing services to taxonomists for standard genome sequencing and annotation.</title>
        <authorList>
            <consortium name="The Broad Institute Genomics Platform"/>
            <consortium name="The Broad Institute Genome Sequencing Center for Infectious Disease"/>
            <person name="Wu L."/>
            <person name="Ma J."/>
        </authorList>
    </citation>
    <scope>NUCLEOTIDE SEQUENCE [LARGE SCALE GENOMIC DNA]</scope>
    <source>
        <strain evidence="3">CGMCC 1.13718</strain>
    </source>
</reference>
<dbReference type="InterPro" id="IPR041726">
    <property type="entry name" value="ACAD10_11_N"/>
</dbReference>
<comment type="caution">
    <text evidence="2">The sequence shown here is derived from an EMBL/GenBank/DDBJ whole genome shotgun (WGS) entry which is preliminary data.</text>
</comment>
<evidence type="ECO:0000259" key="1">
    <source>
        <dbReference type="Pfam" id="PF01636"/>
    </source>
</evidence>
<evidence type="ECO:0000313" key="3">
    <source>
        <dbReference type="Proteomes" id="UP001596425"/>
    </source>
</evidence>
<dbReference type="Proteomes" id="UP001596425">
    <property type="component" value="Unassembled WGS sequence"/>
</dbReference>
<feature type="domain" description="Aminoglycoside phosphotransferase" evidence="1">
    <location>
        <begin position="40"/>
        <end position="260"/>
    </location>
</feature>
<dbReference type="SUPFAM" id="SSF56112">
    <property type="entry name" value="Protein kinase-like (PK-like)"/>
    <property type="match status" value="1"/>
</dbReference>
<dbReference type="Pfam" id="PF01636">
    <property type="entry name" value="APH"/>
    <property type="match status" value="1"/>
</dbReference>
<dbReference type="Gene3D" id="3.30.200.20">
    <property type="entry name" value="Phosphorylase Kinase, domain 1"/>
    <property type="match status" value="1"/>
</dbReference>
<dbReference type="InterPro" id="IPR052898">
    <property type="entry name" value="ACAD10-like"/>
</dbReference>
<evidence type="ECO:0000313" key="2">
    <source>
        <dbReference type="EMBL" id="MFC6635168.1"/>
    </source>
</evidence>